<feature type="region of interest" description="Disordered" evidence="7">
    <location>
        <begin position="244"/>
        <end position="275"/>
    </location>
</feature>
<dbReference type="PRINTS" id="PR00364">
    <property type="entry name" value="DISEASERSIST"/>
</dbReference>
<dbReference type="InterPro" id="IPR019734">
    <property type="entry name" value="TPR_rpt"/>
</dbReference>
<dbReference type="InterPro" id="IPR027417">
    <property type="entry name" value="P-loop_NTPase"/>
</dbReference>
<dbReference type="SMART" id="SM01043">
    <property type="entry name" value="BTAD"/>
    <property type="match status" value="1"/>
</dbReference>
<dbReference type="PANTHER" id="PTHR35807">
    <property type="entry name" value="TRANSCRIPTIONAL REGULATOR REDD-RELATED"/>
    <property type="match status" value="1"/>
</dbReference>
<keyword evidence="4" id="KW-0804">Transcription</keyword>
<evidence type="ECO:0000256" key="5">
    <source>
        <dbReference type="PROSITE-ProRule" id="PRU00339"/>
    </source>
</evidence>
<organism evidence="9 10">
    <name type="scientific">Amycolatopsis carbonis</name>
    <dbReference type="NCBI Taxonomy" id="715471"/>
    <lineage>
        <taxon>Bacteria</taxon>
        <taxon>Bacillati</taxon>
        <taxon>Actinomycetota</taxon>
        <taxon>Actinomycetes</taxon>
        <taxon>Pseudonocardiales</taxon>
        <taxon>Pseudonocardiaceae</taxon>
        <taxon>Amycolatopsis</taxon>
    </lineage>
</organism>
<dbReference type="GO" id="GO:0043531">
    <property type="term" value="F:ADP binding"/>
    <property type="evidence" value="ECO:0007669"/>
    <property type="project" value="InterPro"/>
</dbReference>
<gene>
    <name evidence="9" type="ORF">QRX50_19065</name>
</gene>
<dbReference type="SUPFAM" id="SSF46894">
    <property type="entry name" value="C-terminal effector domain of the bipartite response regulators"/>
    <property type="match status" value="1"/>
</dbReference>
<dbReference type="InterPro" id="IPR001867">
    <property type="entry name" value="OmpR/PhoB-type_DNA-bd"/>
</dbReference>
<dbReference type="GO" id="GO:0006355">
    <property type="term" value="P:regulation of DNA-templated transcription"/>
    <property type="evidence" value="ECO:0007669"/>
    <property type="project" value="InterPro"/>
</dbReference>
<keyword evidence="5" id="KW-0802">TPR repeat</keyword>
<dbReference type="GO" id="GO:0003677">
    <property type="term" value="F:DNA binding"/>
    <property type="evidence" value="ECO:0007669"/>
    <property type="project" value="UniProtKB-UniRule"/>
</dbReference>
<dbReference type="SUPFAM" id="SSF52540">
    <property type="entry name" value="P-loop containing nucleoside triphosphate hydrolases"/>
    <property type="match status" value="1"/>
</dbReference>
<name>A0A9Y2INY7_9PSEU</name>
<dbReference type="CDD" id="cd15831">
    <property type="entry name" value="BTAD"/>
    <property type="match status" value="1"/>
</dbReference>
<keyword evidence="3 6" id="KW-0238">DNA-binding</keyword>
<dbReference type="SMART" id="SM00862">
    <property type="entry name" value="Trans_reg_C"/>
    <property type="match status" value="1"/>
</dbReference>
<accession>A0A9Y2INY7</accession>
<dbReference type="InterPro" id="IPR005158">
    <property type="entry name" value="BTAD"/>
</dbReference>
<keyword evidence="2" id="KW-0805">Transcription regulation</keyword>
<keyword evidence="10" id="KW-1185">Reference proteome</keyword>
<evidence type="ECO:0000313" key="9">
    <source>
        <dbReference type="EMBL" id="WIX82726.1"/>
    </source>
</evidence>
<feature type="DNA-binding region" description="OmpR/PhoB-type" evidence="6">
    <location>
        <begin position="1"/>
        <end position="92"/>
    </location>
</feature>
<dbReference type="GO" id="GO:0000160">
    <property type="term" value="P:phosphorelay signal transduction system"/>
    <property type="evidence" value="ECO:0007669"/>
    <property type="project" value="InterPro"/>
</dbReference>
<dbReference type="Proteomes" id="UP001236014">
    <property type="component" value="Chromosome"/>
</dbReference>
<dbReference type="AlphaFoldDB" id="A0A9Y2INY7"/>
<dbReference type="EMBL" id="CP127294">
    <property type="protein sequence ID" value="WIX82726.1"/>
    <property type="molecule type" value="Genomic_DNA"/>
</dbReference>
<comment type="similarity">
    <text evidence="1">Belongs to the AfsR/DnrI/RedD regulatory family.</text>
</comment>
<proteinExistence type="inferred from homology"/>
<dbReference type="PANTHER" id="PTHR35807:SF1">
    <property type="entry name" value="TRANSCRIPTIONAL REGULATOR REDD"/>
    <property type="match status" value="1"/>
</dbReference>
<evidence type="ECO:0000256" key="2">
    <source>
        <dbReference type="ARBA" id="ARBA00023015"/>
    </source>
</evidence>
<dbReference type="PROSITE" id="PS51755">
    <property type="entry name" value="OMPR_PHOB"/>
    <property type="match status" value="1"/>
</dbReference>
<dbReference type="Gene3D" id="1.25.40.10">
    <property type="entry name" value="Tetratricopeptide repeat domain"/>
    <property type="match status" value="3"/>
</dbReference>
<evidence type="ECO:0000256" key="3">
    <source>
        <dbReference type="ARBA" id="ARBA00023125"/>
    </source>
</evidence>
<dbReference type="PROSITE" id="PS50005">
    <property type="entry name" value="TPR"/>
    <property type="match status" value="2"/>
</dbReference>
<sequence>MSLGFRLLGNVEVVRGEEPQPIGPAGPRAILVALLLEAGQPVSLDDLVVRVWGDEAPGSARGMVHSYFTRLRTALAGEHQIVRRGHGYVLDVEPDHVDVQRFRRLIWLARRSADAEEQVGFYDEALDLWRGEPFAGLDSPWLREFRTALRAEREEVLLARTDLQLELGRHAQVLPTLTSRAEHHPYDERLAGQLMVALHRTGRQADALRHFQKVKTLLAEELGVDPGPALRAVYQAILRDETTVDDHLSRPGPADDDPGLPPPVPRQLPAPPRAFTGRDRELSALADAPVSVIVGPGGVGKTCLALRWAHDHAGRYPDGQLFVDLRGFAPSGDRVPPETAVRAFLSALGVKPAAVPQDLAAMSGLYRSLVADKRLLVVIDNALDADQVTPLLPGTPQCPVVVTSRNRLTTLVSSHHADLISLDVLDGAAARQLLVSRLGPSRTAAEPAAVTRLADACGGLPLALSIVVGRAQEHPEFALTALADELVDSGSTLNALEIGTDLGIRAVLRTSLAALAGEPAELFTLLGLVPGPDISLDAAASLAGRTYAATRTALRVLERASLVQQHEPGRFRLHDLVRAYARELAQLSRDNEQITSALHRLTCFYLHTLVHAVTLADAGRPPITPVPLPAGCTPVPLRDGTEAKRWVNTEAENIGAVRFVATAREWHKIVWQLAWGSSSLYATQGDAHQAIGIWRDGLAAAQILGDRGSECLAHRVIAQALTRTGRHEEAVQHVEVALTIAEELGDVSQRVLSLNAWSEISVRAGRIAEAVELSTEAWQLATGLPPAIRAWVGNHLAWALQLENQHEKALEISENTLALADEARMNNIRPAILDTLGTIHLGLGNLDRAIAYLEEALALFGDEMFSIPDTLLTLGAAYEKLGRHDLAVKSLRQAVDLYHQQHREHDGRQARRALDELLRETA</sequence>
<feature type="repeat" description="TPR" evidence="5">
    <location>
        <begin position="868"/>
        <end position="901"/>
    </location>
</feature>
<dbReference type="SUPFAM" id="SSF48452">
    <property type="entry name" value="TPR-like"/>
    <property type="match status" value="2"/>
</dbReference>
<dbReference type="SMART" id="SM00028">
    <property type="entry name" value="TPR"/>
    <property type="match status" value="4"/>
</dbReference>
<dbReference type="KEGG" id="acab:QRX50_19065"/>
<protein>
    <submittedName>
        <fullName evidence="9">BTAD domain-containing putative transcriptional regulator</fullName>
    </submittedName>
</protein>
<dbReference type="Gene3D" id="3.40.50.300">
    <property type="entry name" value="P-loop containing nucleotide triphosphate hydrolases"/>
    <property type="match status" value="1"/>
</dbReference>
<feature type="compositionally biased region" description="Pro residues" evidence="7">
    <location>
        <begin position="259"/>
        <end position="272"/>
    </location>
</feature>
<evidence type="ECO:0000256" key="1">
    <source>
        <dbReference type="ARBA" id="ARBA00005820"/>
    </source>
</evidence>
<feature type="repeat" description="TPR" evidence="5">
    <location>
        <begin position="830"/>
        <end position="863"/>
    </location>
</feature>
<reference evidence="9 10" key="1">
    <citation type="submission" date="2023-06" db="EMBL/GenBank/DDBJ databases">
        <authorList>
            <person name="Oyuntsetseg B."/>
            <person name="Kim S.B."/>
        </authorList>
    </citation>
    <scope>NUCLEOTIDE SEQUENCE [LARGE SCALE GENOMIC DNA]</scope>
    <source>
        <strain evidence="9 10">2-15</strain>
    </source>
</reference>
<evidence type="ECO:0000256" key="7">
    <source>
        <dbReference type="SAM" id="MobiDB-lite"/>
    </source>
</evidence>
<evidence type="ECO:0000256" key="4">
    <source>
        <dbReference type="ARBA" id="ARBA00023163"/>
    </source>
</evidence>
<dbReference type="RefSeq" id="WP_285973291.1">
    <property type="nucleotide sequence ID" value="NZ_CP127294.1"/>
</dbReference>
<dbReference type="InterPro" id="IPR011990">
    <property type="entry name" value="TPR-like_helical_dom_sf"/>
</dbReference>
<evidence type="ECO:0000313" key="10">
    <source>
        <dbReference type="Proteomes" id="UP001236014"/>
    </source>
</evidence>
<dbReference type="InterPro" id="IPR016032">
    <property type="entry name" value="Sig_transdc_resp-reg_C-effctor"/>
</dbReference>
<dbReference type="Gene3D" id="1.10.10.10">
    <property type="entry name" value="Winged helix-like DNA-binding domain superfamily/Winged helix DNA-binding domain"/>
    <property type="match status" value="1"/>
</dbReference>
<dbReference type="Pfam" id="PF03704">
    <property type="entry name" value="BTAD"/>
    <property type="match status" value="1"/>
</dbReference>
<dbReference type="InterPro" id="IPR051677">
    <property type="entry name" value="AfsR-DnrI-RedD_regulator"/>
</dbReference>
<evidence type="ECO:0000259" key="8">
    <source>
        <dbReference type="PROSITE" id="PS51755"/>
    </source>
</evidence>
<dbReference type="InterPro" id="IPR036388">
    <property type="entry name" value="WH-like_DNA-bd_sf"/>
</dbReference>
<evidence type="ECO:0000256" key="6">
    <source>
        <dbReference type="PROSITE-ProRule" id="PRU01091"/>
    </source>
</evidence>
<dbReference type="Pfam" id="PF13424">
    <property type="entry name" value="TPR_12"/>
    <property type="match status" value="1"/>
</dbReference>
<feature type="domain" description="OmpR/PhoB-type" evidence="8">
    <location>
        <begin position="1"/>
        <end position="92"/>
    </location>
</feature>